<feature type="compositionally biased region" description="Acidic residues" evidence="1">
    <location>
        <begin position="213"/>
        <end position="231"/>
    </location>
</feature>
<name>A0A2A6RH23_9CHLR</name>
<dbReference type="InterPro" id="IPR039448">
    <property type="entry name" value="Beta_helix"/>
</dbReference>
<dbReference type="OrthoDB" id="141662at2"/>
<feature type="region of interest" description="Disordered" evidence="1">
    <location>
        <begin position="1"/>
        <end position="24"/>
    </location>
</feature>
<sequence>MSDDAQQQPPPAAPSPDDEPTQQGTKLSRDTLLLLGALVFLIFAVALTFMFTPGATPPPDEPTSVADVPTLEVTPDPDADDPGPYPEPGDGTPTTTVAAYPGPDLLPTGDPSLEPSLTPTDAVAGGVMDPSEAITPTVVGAYPEPVGEGTPPPLPTFSPDVTDPLPTPAPTPMPLPTAAPPPTMAPTPMPIASPTPPAPTLTPSPTEERSTSDAEEPSESDDFPFPDDLLDTDPFSPTLPFDPEPGPPPADVLEGNVRWNIEDSPIILEQDVQIPPGSQLLIEPGVEVQLDAGVSIYVDGGRLLAMGLPDRPVRFVGTSRARWSGIFGRPESFIVLEHSDIRGGGVGGTVMAVERSELVIRDSRFNDNGGAILLHDTRLEMRNSEVAANDMPFGPALEVSYGRGNFVTMVGNRFGGNRMAEGAPQVRISNSSTFETVNLAIEGNLIRGGSPNLQLSTNGPLRGEVICNSLVGDAMGFSLRTRTPQVAPHGLPPMALRIEHNLIDEHVPPIIPVYLEYGLGRGATSAILLDMRNNWWGDSSGPYDPEDNQLGRGDSAGVNIIYAPWLTAPPACAPAN</sequence>
<feature type="transmembrane region" description="Helical" evidence="2">
    <location>
        <begin position="32"/>
        <end position="51"/>
    </location>
</feature>
<reference evidence="5" key="1">
    <citation type="submission" date="2017-08" db="EMBL/GenBank/DDBJ databases">
        <authorList>
            <person name="Grouzdev D.S."/>
            <person name="Gaisin V.A."/>
            <person name="Rysina M.S."/>
            <person name="Gorlenko V.M."/>
        </authorList>
    </citation>
    <scope>NUCLEOTIDE SEQUENCE [LARGE SCALE GENOMIC DNA]</scope>
    <source>
        <strain evidence="5">Kir15-3F</strain>
    </source>
</reference>
<dbReference type="Proteomes" id="UP000220527">
    <property type="component" value="Unassembled WGS sequence"/>
</dbReference>
<dbReference type="RefSeq" id="WP_097644968.1">
    <property type="nucleotide sequence ID" value="NZ_NQWI01000083.1"/>
</dbReference>
<feature type="region of interest" description="Disordered" evidence="1">
    <location>
        <begin position="141"/>
        <end position="254"/>
    </location>
</feature>
<dbReference type="SUPFAM" id="SSF51126">
    <property type="entry name" value="Pectin lyase-like"/>
    <property type="match status" value="1"/>
</dbReference>
<protein>
    <recommendedName>
        <fullName evidence="3">Right handed beta helix domain-containing protein</fullName>
    </recommendedName>
</protein>
<keyword evidence="2" id="KW-0472">Membrane</keyword>
<keyword evidence="2" id="KW-1133">Transmembrane helix</keyword>
<dbReference type="EMBL" id="NQWI01000083">
    <property type="protein sequence ID" value="PDW02175.1"/>
    <property type="molecule type" value="Genomic_DNA"/>
</dbReference>
<keyword evidence="5" id="KW-1185">Reference proteome</keyword>
<gene>
    <name evidence="4" type="ORF">CJ255_15300</name>
</gene>
<keyword evidence="2" id="KW-0812">Transmembrane</keyword>
<dbReference type="Pfam" id="PF13229">
    <property type="entry name" value="Beta_helix"/>
    <property type="match status" value="1"/>
</dbReference>
<accession>A0A2A6RH23</accession>
<evidence type="ECO:0000313" key="5">
    <source>
        <dbReference type="Proteomes" id="UP000220527"/>
    </source>
</evidence>
<feature type="region of interest" description="Disordered" evidence="1">
    <location>
        <begin position="56"/>
        <end position="123"/>
    </location>
</feature>
<organism evidence="4 5">
    <name type="scientific">Candidatus Viridilinea mediisalina</name>
    <dbReference type="NCBI Taxonomy" id="2024553"/>
    <lineage>
        <taxon>Bacteria</taxon>
        <taxon>Bacillati</taxon>
        <taxon>Chloroflexota</taxon>
        <taxon>Chloroflexia</taxon>
        <taxon>Chloroflexales</taxon>
        <taxon>Chloroflexineae</taxon>
        <taxon>Oscillochloridaceae</taxon>
        <taxon>Candidatus Viridilinea</taxon>
    </lineage>
</organism>
<feature type="compositionally biased region" description="Pro residues" evidence="1">
    <location>
        <begin position="240"/>
        <end position="250"/>
    </location>
</feature>
<feature type="compositionally biased region" description="Pro residues" evidence="1">
    <location>
        <begin position="165"/>
        <end position="202"/>
    </location>
</feature>
<comment type="caution">
    <text evidence="4">The sequence shown here is derived from an EMBL/GenBank/DDBJ whole genome shotgun (WGS) entry which is preliminary data.</text>
</comment>
<feature type="domain" description="Right handed beta helix" evidence="3">
    <location>
        <begin position="324"/>
        <end position="433"/>
    </location>
</feature>
<evidence type="ECO:0000259" key="3">
    <source>
        <dbReference type="Pfam" id="PF13229"/>
    </source>
</evidence>
<evidence type="ECO:0000256" key="2">
    <source>
        <dbReference type="SAM" id="Phobius"/>
    </source>
</evidence>
<evidence type="ECO:0000256" key="1">
    <source>
        <dbReference type="SAM" id="MobiDB-lite"/>
    </source>
</evidence>
<dbReference type="AlphaFoldDB" id="A0A2A6RH23"/>
<evidence type="ECO:0000313" key="4">
    <source>
        <dbReference type="EMBL" id="PDW02175.1"/>
    </source>
</evidence>
<proteinExistence type="predicted"/>
<dbReference type="InterPro" id="IPR011050">
    <property type="entry name" value="Pectin_lyase_fold/virulence"/>
</dbReference>